<dbReference type="SUPFAM" id="SSF56925">
    <property type="entry name" value="OMPA-like"/>
    <property type="match status" value="1"/>
</dbReference>
<evidence type="ECO:0000313" key="5">
    <source>
        <dbReference type="Proteomes" id="UP000198238"/>
    </source>
</evidence>
<accession>A0A220S0T5</accession>
<dbReference type="KEGG" id="nei:BG910_02890"/>
<dbReference type="InterPro" id="IPR011250">
    <property type="entry name" value="OMP/PagP_B-barrel"/>
</dbReference>
<organism evidence="4 5">
    <name type="scientific">Neisseria chenwenguii</name>
    <dbReference type="NCBI Taxonomy" id="1853278"/>
    <lineage>
        <taxon>Bacteria</taxon>
        <taxon>Pseudomonadati</taxon>
        <taxon>Pseudomonadota</taxon>
        <taxon>Betaproteobacteria</taxon>
        <taxon>Neisseriales</taxon>
        <taxon>Neisseriaceae</taxon>
        <taxon>Neisseria</taxon>
    </lineage>
</organism>
<evidence type="ECO:0000256" key="1">
    <source>
        <dbReference type="ARBA" id="ARBA00004442"/>
    </source>
</evidence>
<feature type="domain" description="Outer membrane protein beta-barrel" evidence="3">
    <location>
        <begin position="32"/>
        <end position="182"/>
    </location>
</feature>
<name>A0A220S0T5_9NEIS</name>
<dbReference type="Gene3D" id="2.40.160.20">
    <property type="match status" value="1"/>
</dbReference>
<reference evidence="4 5" key="1">
    <citation type="submission" date="2017-06" db="EMBL/GenBank/DDBJ databases">
        <title>Neisseria chenwenguii sp. nov., isolated from the intestinal contents of Tibetan Plateau Pika in Yushu, Qinghai Province, China.</title>
        <authorList>
            <person name="Zhang G."/>
        </authorList>
    </citation>
    <scope>NUCLEOTIDE SEQUENCE [LARGE SCALE GENOMIC DNA]</scope>
    <source>
        <strain evidence="4 5">10023</strain>
    </source>
</reference>
<evidence type="ECO:0000256" key="2">
    <source>
        <dbReference type="ARBA" id="ARBA00022729"/>
    </source>
</evidence>
<dbReference type="EMBL" id="CP022278">
    <property type="protein sequence ID" value="ASK26825.1"/>
    <property type="molecule type" value="Genomic_DNA"/>
</dbReference>
<dbReference type="Pfam" id="PF13505">
    <property type="entry name" value="OMP_b-brl"/>
    <property type="match status" value="1"/>
</dbReference>
<dbReference type="InterPro" id="IPR027385">
    <property type="entry name" value="Beta-barrel_OMP"/>
</dbReference>
<keyword evidence="5" id="KW-1185">Reference proteome</keyword>
<protein>
    <recommendedName>
        <fullName evidence="3">Outer membrane protein beta-barrel domain-containing protein</fullName>
    </recommendedName>
</protein>
<dbReference type="AlphaFoldDB" id="A0A220S0T5"/>
<proteinExistence type="predicted"/>
<evidence type="ECO:0000259" key="3">
    <source>
        <dbReference type="Pfam" id="PF13505"/>
    </source>
</evidence>
<keyword evidence="2" id="KW-0732">Signal</keyword>
<sequence>MKQCDNWFSGNIPRPVAAAPAPQSEPVAAVPVEPAPAPEAAPKSGVRPYVFGTVGASRDGLKTNSGSVNNRDTQVASQVGAGVQFNEWLGGEVFYQSGRMHKFTSEAGSTDKVRNQTFGGRVIAGTKVADKARVFAKAGVAGVKHNDSNWLSGKANTRPTAGVGATYDVNDSLSVRADYDHYFRRPTNNAGKWKTWASARNTNSNFRNEGKNRSGKGRPVFYFSDGMGFAEKLKKARIFALIKNTCLNAV</sequence>
<evidence type="ECO:0000313" key="4">
    <source>
        <dbReference type="EMBL" id="ASK26825.1"/>
    </source>
</evidence>
<gene>
    <name evidence="4" type="ORF">BG910_02890</name>
</gene>
<dbReference type="RefSeq" id="WP_089035546.1">
    <property type="nucleotide sequence ID" value="NZ_CP022278.1"/>
</dbReference>
<dbReference type="GO" id="GO:0009279">
    <property type="term" value="C:cell outer membrane"/>
    <property type="evidence" value="ECO:0007669"/>
    <property type="project" value="UniProtKB-SubCell"/>
</dbReference>
<comment type="subcellular location">
    <subcellularLocation>
        <location evidence="1">Cell outer membrane</location>
    </subcellularLocation>
</comment>
<dbReference type="Proteomes" id="UP000198238">
    <property type="component" value="Chromosome"/>
</dbReference>